<evidence type="ECO:0000256" key="5">
    <source>
        <dbReference type="ARBA" id="ARBA00022777"/>
    </source>
</evidence>
<dbReference type="AlphaFoldDB" id="A0A4Q1K8X8"/>
<feature type="domain" description="PAC" evidence="7">
    <location>
        <begin position="296"/>
        <end position="348"/>
    </location>
</feature>
<evidence type="ECO:0000259" key="7">
    <source>
        <dbReference type="PROSITE" id="PS50113"/>
    </source>
</evidence>
<evidence type="ECO:0000256" key="3">
    <source>
        <dbReference type="ARBA" id="ARBA00022553"/>
    </source>
</evidence>
<keyword evidence="6" id="KW-0472">Membrane</keyword>
<dbReference type="PANTHER" id="PTHR43304">
    <property type="entry name" value="PHYTOCHROME-LIKE PROTEIN CPH1"/>
    <property type="match status" value="1"/>
</dbReference>
<dbReference type="OrthoDB" id="9124519at2"/>
<dbReference type="NCBIfam" id="TIGR00229">
    <property type="entry name" value="sensory_box"/>
    <property type="match status" value="2"/>
</dbReference>
<dbReference type="SUPFAM" id="SSF47384">
    <property type="entry name" value="Homodimeric domain of signal transducing histidine kinase"/>
    <property type="match status" value="1"/>
</dbReference>
<dbReference type="PROSITE" id="PS50113">
    <property type="entry name" value="PAC"/>
    <property type="match status" value="2"/>
</dbReference>
<keyword evidence="4" id="KW-0808">Transferase</keyword>
<evidence type="ECO:0000256" key="6">
    <source>
        <dbReference type="SAM" id="Phobius"/>
    </source>
</evidence>
<comment type="caution">
    <text evidence="8">The sequence shown here is derived from an EMBL/GenBank/DDBJ whole genome shotgun (WGS) entry which is preliminary data.</text>
</comment>
<organism evidence="8 9">
    <name type="scientific">Flavobacterium stagni</name>
    <dbReference type="NCBI Taxonomy" id="2506421"/>
    <lineage>
        <taxon>Bacteria</taxon>
        <taxon>Pseudomonadati</taxon>
        <taxon>Bacteroidota</taxon>
        <taxon>Flavobacteriia</taxon>
        <taxon>Flavobacteriales</taxon>
        <taxon>Flavobacteriaceae</taxon>
        <taxon>Flavobacterium</taxon>
    </lineage>
</organism>
<name>A0A4Q1K8X8_9FLAO</name>
<keyword evidence="6" id="KW-1133">Transmembrane helix</keyword>
<gene>
    <name evidence="8" type="ORF">EQG61_09280</name>
</gene>
<reference evidence="9" key="1">
    <citation type="submission" date="2019-01" db="EMBL/GenBank/DDBJ databases">
        <title>Cytophagaceae bacterium strain CAR-16.</title>
        <authorList>
            <person name="Chen W.-M."/>
        </authorList>
    </citation>
    <scope>NUCLEOTIDE SEQUENCE [LARGE SCALE GENOMIC DNA]</scope>
    <source>
        <strain evidence="9">WWJ-16</strain>
    </source>
</reference>
<dbReference type="EMBL" id="SBKN01000005">
    <property type="protein sequence ID" value="RXR22181.1"/>
    <property type="molecule type" value="Genomic_DNA"/>
</dbReference>
<accession>A0A4Q1K8X8</accession>
<evidence type="ECO:0000313" key="9">
    <source>
        <dbReference type="Proteomes" id="UP000289857"/>
    </source>
</evidence>
<proteinExistence type="predicted"/>
<dbReference type="Gene3D" id="2.10.70.100">
    <property type="match status" value="1"/>
</dbReference>
<dbReference type="InterPro" id="IPR035965">
    <property type="entry name" value="PAS-like_dom_sf"/>
</dbReference>
<keyword evidence="9" id="KW-1185">Reference proteome</keyword>
<dbReference type="InterPro" id="IPR000014">
    <property type="entry name" value="PAS"/>
</dbReference>
<evidence type="ECO:0000313" key="8">
    <source>
        <dbReference type="EMBL" id="RXR22181.1"/>
    </source>
</evidence>
<feature type="transmembrane region" description="Helical" evidence="6">
    <location>
        <begin position="50"/>
        <end position="68"/>
    </location>
</feature>
<dbReference type="Pfam" id="PF13426">
    <property type="entry name" value="PAS_9"/>
    <property type="match status" value="1"/>
</dbReference>
<dbReference type="PANTHER" id="PTHR43304:SF1">
    <property type="entry name" value="PAC DOMAIN-CONTAINING PROTEIN"/>
    <property type="match status" value="1"/>
</dbReference>
<dbReference type="SMART" id="SM00086">
    <property type="entry name" value="PAC"/>
    <property type="match status" value="3"/>
</dbReference>
<dbReference type="SMART" id="SM00091">
    <property type="entry name" value="PAS"/>
    <property type="match status" value="3"/>
</dbReference>
<dbReference type="InterPro" id="IPR052162">
    <property type="entry name" value="Sensor_kinase/Photoreceptor"/>
</dbReference>
<dbReference type="InterPro" id="IPR001610">
    <property type="entry name" value="PAC"/>
</dbReference>
<protein>
    <recommendedName>
        <fullName evidence="2">histidine kinase</fullName>
        <ecNumber evidence="2">2.7.13.3</ecNumber>
    </recommendedName>
</protein>
<dbReference type="Proteomes" id="UP000289857">
    <property type="component" value="Unassembled WGS sequence"/>
</dbReference>
<feature type="domain" description="PAC" evidence="7">
    <location>
        <begin position="424"/>
        <end position="476"/>
    </location>
</feature>
<comment type="catalytic activity">
    <reaction evidence="1">
        <text>ATP + protein L-histidine = ADP + protein N-phospho-L-histidine.</text>
        <dbReference type="EC" id="2.7.13.3"/>
    </reaction>
</comment>
<dbReference type="Pfam" id="PF08447">
    <property type="entry name" value="PAS_3"/>
    <property type="match status" value="2"/>
</dbReference>
<sequence length="545" mass="63437">MGGFIQKYNRLASFKIVLVYAAVSGIYIYTSDFFLNKIVHNPEVLSQIQTFKGLAFILITAVLLYFLIKKHLQTTASYYKELNTIRDLSNAQLTQSRTEYMYLFNQSPLPKWLFDSKTLEFILVNQAACSIYGYSEKEYKTMVLESMLPESDIEAMHQILQVKNPTTAIEIPDIIRLQKKNGEIVLVKVKANLIVFENREVWLASAVDVTAEIEYQSKLEESNRRLQLASEIANIGYWENDLVANKIHWSPNLFNIFELDPTTPLSLELIRNLFHPEDQIYFDSERFLHLENRTINESERRIITPEGKIKWLLERQYLIRDELGNPLRMEGIAMDITRRKIHEQEINDSNERFLILAKATVEAIIDWDLIHDTIFYGEGFQTQLGYNLTMQEPDLWSKNIHPEDREWVLKELNATIKDPKQTGFNAEFRFLRANQSVAYMQLRGIFIRNEKGRVTRAIGAMIDLTETLERLQEIELQNKTLREIAWTQSHLVRAPLANIIGLVNLLQEKHSHIPPDTLIEYLAVSAQELDNIVREIVNKTAEIKK</sequence>
<dbReference type="Gene3D" id="3.30.450.20">
    <property type="entry name" value="PAS domain"/>
    <property type="match status" value="3"/>
</dbReference>
<evidence type="ECO:0000256" key="2">
    <source>
        <dbReference type="ARBA" id="ARBA00012438"/>
    </source>
</evidence>
<dbReference type="RefSeq" id="WP_129461638.1">
    <property type="nucleotide sequence ID" value="NZ_SBKN01000005.1"/>
</dbReference>
<dbReference type="CDD" id="cd00130">
    <property type="entry name" value="PAS"/>
    <property type="match status" value="3"/>
</dbReference>
<evidence type="ECO:0000256" key="1">
    <source>
        <dbReference type="ARBA" id="ARBA00000085"/>
    </source>
</evidence>
<keyword evidence="6" id="KW-0812">Transmembrane</keyword>
<dbReference type="InterPro" id="IPR036097">
    <property type="entry name" value="HisK_dim/P_sf"/>
</dbReference>
<keyword evidence="3" id="KW-0597">Phosphoprotein</keyword>
<dbReference type="InterPro" id="IPR000700">
    <property type="entry name" value="PAS-assoc_C"/>
</dbReference>
<dbReference type="GO" id="GO:0000155">
    <property type="term" value="F:phosphorelay sensor kinase activity"/>
    <property type="evidence" value="ECO:0007669"/>
    <property type="project" value="InterPro"/>
</dbReference>
<dbReference type="SUPFAM" id="SSF55785">
    <property type="entry name" value="PYP-like sensor domain (PAS domain)"/>
    <property type="match status" value="3"/>
</dbReference>
<dbReference type="InterPro" id="IPR013655">
    <property type="entry name" value="PAS_fold_3"/>
</dbReference>
<evidence type="ECO:0000256" key="4">
    <source>
        <dbReference type="ARBA" id="ARBA00022679"/>
    </source>
</evidence>
<feature type="transmembrane region" description="Helical" evidence="6">
    <location>
        <begin position="12"/>
        <end position="30"/>
    </location>
</feature>
<keyword evidence="5" id="KW-0418">Kinase</keyword>
<dbReference type="EC" id="2.7.13.3" evidence="2"/>